<name>A0A6C0QPB9_9BACL</name>
<protein>
    <submittedName>
        <fullName evidence="1">Uncharacterized protein</fullName>
    </submittedName>
</protein>
<dbReference type="EMBL" id="CP019717">
    <property type="protein sequence ID" value="QHZ50569.1"/>
    <property type="molecule type" value="Genomic_DNA"/>
</dbReference>
<gene>
    <name evidence="1" type="ORF">ERICV_01408</name>
</gene>
<evidence type="ECO:0000313" key="2">
    <source>
        <dbReference type="Proteomes" id="UP000464330"/>
    </source>
</evidence>
<dbReference type="AlphaFoldDB" id="A0A6C0QPB9"/>
<proteinExistence type="predicted"/>
<reference evidence="1 2" key="1">
    <citation type="journal article" date="2020" name="Int. J. Med. Microbiol.">
        <title>Discovery of Paenibacillus larvae ERIC V: Phenotypic and genomic comparison to genotypes ERIC I-IV reveal different inventories of virulence factors which correlate with epidemiological prevalences of American Foulbrood.</title>
        <authorList>
            <person name="Beims H."/>
            <person name="Bunk B."/>
            <person name="Erler S."/>
            <person name="Mohr K.I."/>
            <person name="Sproer C."/>
            <person name="Pradella S."/>
            <person name="Gunther G."/>
            <person name="Rohde M."/>
            <person name="von der Ohe W."/>
            <person name="Steinert M."/>
        </authorList>
    </citation>
    <scope>NUCLEOTIDE SEQUENCE [LARGE SCALE GENOMIC DNA]</scope>
    <source>
        <strain evidence="1">Eric_V</strain>
    </source>
</reference>
<sequence length="46" mass="5004">MNIKKYLACLILTFSLLYGAGINPDKTYEASKQKQQAVAIEIGIGS</sequence>
<dbReference type="RefSeq" id="WP_024094963.1">
    <property type="nucleotide sequence ID" value="NZ_CP019651.1"/>
</dbReference>
<organism evidence="1 2">
    <name type="scientific">Paenibacillus larvae subsp. larvae</name>
    <dbReference type="NCBI Taxonomy" id="147375"/>
    <lineage>
        <taxon>Bacteria</taxon>
        <taxon>Bacillati</taxon>
        <taxon>Bacillota</taxon>
        <taxon>Bacilli</taxon>
        <taxon>Bacillales</taxon>
        <taxon>Paenibacillaceae</taxon>
        <taxon>Paenibacillus</taxon>
    </lineage>
</organism>
<dbReference type="Proteomes" id="UP000464330">
    <property type="component" value="Chromosome"/>
</dbReference>
<evidence type="ECO:0000313" key="1">
    <source>
        <dbReference type="EMBL" id="QHZ50569.1"/>
    </source>
</evidence>
<accession>A0A6C0QPB9</accession>